<protein>
    <submittedName>
        <fullName evidence="2">Uncharacterized protein</fullName>
    </submittedName>
</protein>
<evidence type="ECO:0000313" key="3">
    <source>
        <dbReference type="Proteomes" id="UP000288859"/>
    </source>
</evidence>
<reference evidence="2 3" key="1">
    <citation type="submission" date="2017-03" db="EMBL/GenBank/DDBJ databases">
        <title>Genomes of endolithic fungi from Antarctica.</title>
        <authorList>
            <person name="Coleine C."/>
            <person name="Masonjones S."/>
            <person name="Stajich J.E."/>
        </authorList>
    </citation>
    <scope>NUCLEOTIDE SEQUENCE [LARGE SCALE GENOMIC DNA]</scope>
    <source>
        <strain evidence="2 3">CCFEE 6314</strain>
    </source>
</reference>
<accession>A0A438MU38</accession>
<name>A0A438MU38_EXOME</name>
<dbReference type="VEuPathDB" id="FungiDB:PV10_01155"/>
<sequence>MSPSVKKTSKTAKSEPSPRHHHHRGNIGAWEKSQSGSCRDGNVLPTQDPVSRRSYDFDTEGLMGSGNSHHRHQARTWPSDKKQTQDIAVRHPGDEDSLNSRRNGVAAWVTQDQRAVKDDHHPLLDTATMLFGRSSHQGRDATAREVKIPRRSADLFVGIGAQFQTE</sequence>
<dbReference type="OrthoDB" id="10314462at2759"/>
<proteinExistence type="predicted"/>
<dbReference type="Proteomes" id="UP000288859">
    <property type="component" value="Unassembled WGS sequence"/>
</dbReference>
<comment type="caution">
    <text evidence="2">The sequence shown here is derived from an EMBL/GenBank/DDBJ whole genome shotgun (WGS) entry which is preliminary data.</text>
</comment>
<evidence type="ECO:0000256" key="1">
    <source>
        <dbReference type="SAM" id="MobiDB-lite"/>
    </source>
</evidence>
<organism evidence="2 3">
    <name type="scientific">Exophiala mesophila</name>
    <name type="common">Black yeast-like fungus</name>
    <dbReference type="NCBI Taxonomy" id="212818"/>
    <lineage>
        <taxon>Eukaryota</taxon>
        <taxon>Fungi</taxon>
        <taxon>Dikarya</taxon>
        <taxon>Ascomycota</taxon>
        <taxon>Pezizomycotina</taxon>
        <taxon>Eurotiomycetes</taxon>
        <taxon>Chaetothyriomycetidae</taxon>
        <taxon>Chaetothyriales</taxon>
        <taxon>Herpotrichiellaceae</taxon>
        <taxon>Exophiala</taxon>
    </lineage>
</organism>
<dbReference type="EMBL" id="NAJM01000058">
    <property type="protein sequence ID" value="RVX66643.1"/>
    <property type="molecule type" value="Genomic_DNA"/>
</dbReference>
<feature type="region of interest" description="Disordered" evidence="1">
    <location>
        <begin position="1"/>
        <end position="85"/>
    </location>
</feature>
<evidence type="ECO:0000313" key="2">
    <source>
        <dbReference type="EMBL" id="RVX66643.1"/>
    </source>
</evidence>
<dbReference type="AlphaFoldDB" id="A0A438MU38"/>
<gene>
    <name evidence="2" type="ORF">B0A52_09394</name>
</gene>